<dbReference type="GO" id="GO:0006508">
    <property type="term" value="P:proteolysis"/>
    <property type="evidence" value="ECO:0007669"/>
    <property type="project" value="InterPro"/>
</dbReference>
<protein>
    <submittedName>
        <fullName evidence="9">Peptidase M50-like protein</fullName>
    </submittedName>
</protein>
<comment type="caution">
    <text evidence="9">The sequence shown here is derived from an EMBL/GenBank/DDBJ whole genome shotgun (WGS) entry which is preliminary data.</text>
</comment>
<dbReference type="GO" id="GO:0016020">
    <property type="term" value="C:membrane"/>
    <property type="evidence" value="ECO:0007669"/>
    <property type="project" value="UniProtKB-SubCell"/>
</dbReference>
<evidence type="ECO:0000259" key="8">
    <source>
        <dbReference type="Pfam" id="PF02163"/>
    </source>
</evidence>
<dbReference type="OrthoDB" id="2080990at2"/>
<evidence type="ECO:0000256" key="3">
    <source>
        <dbReference type="ARBA" id="ARBA00007931"/>
    </source>
</evidence>
<evidence type="ECO:0000256" key="7">
    <source>
        <dbReference type="SAM" id="Phobius"/>
    </source>
</evidence>
<comment type="cofactor">
    <cofactor evidence="1">
        <name>Zn(2+)</name>
        <dbReference type="ChEBI" id="CHEBI:29105"/>
    </cofactor>
</comment>
<feature type="transmembrane region" description="Helical" evidence="7">
    <location>
        <begin position="111"/>
        <end position="129"/>
    </location>
</feature>
<dbReference type="EMBL" id="SNYJ01000006">
    <property type="protein sequence ID" value="TDQ40412.1"/>
    <property type="molecule type" value="Genomic_DNA"/>
</dbReference>
<sequence length="151" mass="16422">MTAVIFLAFLALVVPLTIVIHEMAHAISARIMGASEATIVIGGGKILLQLQCFQVLFQLRLFWFLGAYSKTNADQLSSVAKITISFAGPAVNLLIALLLFDGEHSDTFLNLTAAFNLWIGIVNLVPFKVGSRSSDGWQMVSQVIQLMRRGA</sequence>
<keyword evidence="10" id="KW-1185">Reference proteome</keyword>
<dbReference type="AlphaFoldDB" id="A0A4R6U4J3"/>
<keyword evidence="6 7" id="KW-0472">Membrane</keyword>
<proteinExistence type="inferred from homology"/>
<feature type="domain" description="Peptidase M50" evidence="8">
    <location>
        <begin position="10"/>
        <end position="100"/>
    </location>
</feature>
<accession>A0A4R6U4J3</accession>
<evidence type="ECO:0000256" key="2">
    <source>
        <dbReference type="ARBA" id="ARBA00004141"/>
    </source>
</evidence>
<evidence type="ECO:0000256" key="5">
    <source>
        <dbReference type="ARBA" id="ARBA00022989"/>
    </source>
</evidence>
<evidence type="ECO:0000313" key="9">
    <source>
        <dbReference type="EMBL" id="TDQ40412.1"/>
    </source>
</evidence>
<keyword evidence="5 7" id="KW-1133">Transmembrane helix</keyword>
<feature type="transmembrane region" description="Helical" evidence="7">
    <location>
        <begin position="47"/>
        <end position="67"/>
    </location>
</feature>
<dbReference type="InterPro" id="IPR008915">
    <property type="entry name" value="Peptidase_M50"/>
</dbReference>
<dbReference type="CDD" id="cd05709">
    <property type="entry name" value="S2P-M50"/>
    <property type="match status" value="1"/>
</dbReference>
<evidence type="ECO:0000313" key="10">
    <source>
        <dbReference type="Proteomes" id="UP000295632"/>
    </source>
</evidence>
<reference evidence="9 10" key="1">
    <citation type="submission" date="2019-03" db="EMBL/GenBank/DDBJ databases">
        <title>Genomic Encyclopedia of Type Strains, Phase IV (KMG-IV): sequencing the most valuable type-strain genomes for metagenomic binning, comparative biology and taxonomic classification.</title>
        <authorList>
            <person name="Goeker M."/>
        </authorList>
    </citation>
    <scope>NUCLEOTIDE SEQUENCE [LARGE SCALE GENOMIC DNA]</scope>
    <source>
        <strain evidence="9 10">DSM 28697</strain>
    </source>
</reference>
<dbReference type="Proteomes" id="UP000295632">
    <property type="component" value="Unassembled WGS sequence"/>
</dbReference>
<comment type="similarity">
    <text evidence="3">Belongs to the peptidase M50B family.</text>
</comment>
<feature type="transmembrane region" description="Helical" evidence="7">
    <location>
        <begin position="79"/>
        <end position="99"/>
    </location>
</feature>
<dbReference type="RefSeq" id="WP_133580228.1">
    <property type="nucleotide sequence ID" value="NZ_SNYJ01000006.1"/>
</dbReference>
<keyword evidence="4 7" id="KW-0812">Transmembrane</keyword>
<name>A0A4R6U4J3_9BACI</name>
<evidence type="ECO:0000256" key="4">
    <source>
        <dbReference type="ARBA" id="ARBA00022692"/>
    </source>
</evidence>
<comment type="subcellular location">
    <subcellularLocation>
        <location evidence="2">Membrane</location>
        <topology evidence="2">Multi-pass membrane protein</topology>
    </subcellularLocation>
</comment>
<evidence type="ECO:0000256" key="6">
    <source>
        <dbReference type="ARBA" id="ARBA00023136"/>
    </source>
</evidence>
<evidence type="ECO:0000256" key="1">
    <source>
        <dbReference type="ARBA" id="ARBA00001947"/>
    </source>
</evidence>
<dbReference type="Pfam" id="PF02163">
    <property type="entry name" value="Peptidase_M50"/>
    <property type="match status" value="1"/>
</dbReference>
<gene>
    <name evidence="9" type="ORF">EV213_106130</name>
</gene>
<organism evidence="9 10">
    <name type="scientific">Aureibacillus halotolerans</name>
    <dbReference type="NCBI Taxonomy" id="1508390"/>
    <lineage>
        <taxon>Bacteria</taxon>
        <taxon>Bacillati</taxon>
        <taxon>Bacillota</taxon>
        <taxon>Bacilli</taxon>
        <taxon>Bacillales</taxon>
        <taxon>Bacillaceae</taxon>
        <taxon>Aureibacillus</taxon>
    </lineage>
</organism>